<dbReference type="InterPro" id="IPR029024">
    <property type="entry name" value="TerB-like"/>
</dbReference>
<name>A0A1U7D0C3_9RHOB</name>
<dbReference type="SUPFAM" id="SSF158682">
    <property type="entry name" value="TerB-like"/>
    <property type="match status" value="1"/>
</dbReference>
<dbReference type="InterPro" id="IPR007791">
    <property type="entry name" value="DjlA_N"/>
</dbReference>
<reference evidence="2 3" key="1">
    <citation type="submission" date="2016-03" db="EMBL/GenBank/DDBJ databases">
        <title>Deep-sea bacteria in the southern Pacific.</title>
        <authorList>
            <person name="Tang K."/>
        </authorList>
    </citation>
    <scope>NUCLEOTIDE SEQUENCE [LARGE SCALE GENOMIC DNA]</scope>
    <source>
        <strain evidence="2 3">JLT2016</strain>
    </source>
</reference>
<feature type="domain" description="Co-chaperone DjlA N-terminal" evidence="1">
    <location>
        <begin position="27"/>
        <end position="142"/>
    </location>
</feature>
<dbReference type="OrthoDB" id="5402150at2"/>
<keyword evidence="3" id="KW-1185">Reference proteome</keyword>
<dbReference type="STRING" id="1229727.Ga0080559_TMP786"/>
<dbReference type="Pfam" id="PF05099">
    <property type="entry name" value="TerB"/>
    <property type="match status" value="1"/>
</dbReference>
<dbReference type="Gene3D" id="1.10.3680.10">
    <property type="entry name" value="TerB-like"/>
    <property type="match status" value="1"/>
</dbReference>
<organism evidence="2 3">
    <name type="scientific">Salipiger profundus</name>
    <dbReference type="NCBI Taxonomy" id="1229727"/>
    <lineage>
        <taxon>Bacteria</taxon>
        <taxon>Pseudomonadati</taxon>
        <taxon>Pseudomonadota</taxon>
        <taxon>Alphaproteobacteria</taxon>
        <taxon>Rhodobacterales</taxon>
        <taxon>Roseobacteraceae</taxon>
        <taxon>Salipiger</taxon>
    </lineage>
</organism>
<evidence type="ECO:0000259" key="1">
    <source>
        <dbReference type="Pfam" id="PF05099"/>
    </source>
</evidence>
<evidence type="ECO:0000313" key="3">
    <source>
        <dbReference type="Proteomes" id="UP000186559"/>
    </source>
</evidence>
<gene>
    <name evidence="2" type="ORF">Ga0080559_TMP786</name>
</gene>
<sequence length="147" mass="16179">MFERLKSFFHRAAPPPAPLPELDAAHALGALLVKVALVDDAYLFEEVEEIDHILAEAYGLKPLAAARMRAECERLAFETPGIEEMARRIREGVDYEHRRAAAEALWAVALSDGLSSTRETELVELIEQQLGLESDDSEAARAAAVIP</sequence>
<dbReference type="Proteomes" id="UP000186559">
    <property type="component" value="Chromosome"/>
</dbReference>
<dbReference type="RefSeq" id="WP_076622200.1">
    <property type="nucleotide sequence ID" value="NZ_BMEW01000002.1"/>
</dbReference>
<dbReference type="EMBL" id="CP014796">
    <property type="protein sequence ID" value="APX21582.1"/>
    <property type="molecule type" value="Genomic_DNA"/>
</dbReference>
<protein>
    <recommendedName>
        <fullName evidence="1">Co-chaperone DjlA N-terminal domain-containing protein</fullName>
    </recommendedName>
</protein>
<accession>A0A1U7D0C3</accession>
<evidence type="ECO:0000313" key="2">
    <source>
        <dbReference type="EMBL" id="APX21582.1"/>
    </source>
</evidence>
<dbReference type="AlphaFoldDB" id="A0A1U7D0C3"/>
<dbReference type="KEGG" id="tpro:Ga0080559_TMP786"/>
<dbReference type="CDD" id="cd07313">
    <property type="entry name" value="terB_like_2"/>
    <property type="match status" value="1"/>
</dbReference>
<proteinExistence type="predicted"/>